<dbReference type="EMBL" id="QWVS01000033">
    <property type="protein sequence ID" value="RID83544.1"/>
    <property type="molecule type" value="Genomic_DNA"/>
</dbReference>
<evidence type="ECO:0000313" key="2">
    <source>
        <dbReference type="EMBL" id="RID83544.1"/>
    </source>
</evidence>
<dbReference type="CDD" id="cd07762">
    <property type="entry name" value="CYTH-like_Pase_1"/>
    <property type="match status" value="1"/>
</dbReference>
<dbReference type="PROSITE" id="PS51707">
    <property type="entry name" value="CYTH"/>
    <property type="match status" value="1"/>
</dbReference>
<dbReference type="Gene3D" id="2.40.320.10">
    <property type="entry name" value="Hypothetical Protein Pfu-838710-001"/>
    <property type="match status" value="1"/>
</dbReference>
<keyword evidence="3" id="KW-1185">Reference proteome</keyword>
<dbReference type="PIRSF" id="PIRSF012526">
    <property type="entry name" value="CYTH_UCP012526"/>
    <property type="match status" value="1"/>
</dbReference>
<protein>
    <submittedName>
        <fullName evidence="2">CYTH domain-containing protein</fullName>
    </submittedName>
</protein>
<dbReference type="SUPFAM" id="SSF55154">
    <property type="entry name" value="CYTH-like phosphatases"/>
    <property type="match status" value="1"/>
</dbReference>
<accession>A0A398B2H6</accession>
<organism evidence="2 3">
    <name type="scientific">Peribacillus asahii</name>
    <dbReference type="NCBI Taxonomy" id="228899"/>
    <lineage>
        <taxon>Bacteria</taxon>
        <taxon>Bacillati</taxon>
        <taxon>Bacillota</taxon>
        <taxon>Bacilli</taxon>
        <taxon>Bacillales</taxon>
        <taxon>Bacillaceae</taxon>
        <taxon>Peribacillus</taxon>
    </lineage>
</organism>
<feature type="domain" description="CYTH" evidence="1">
    <location>
        <begin position="4"/>
        <end position="192"/>
    </location>
</feature>
<proteinExistence type="predicted"/>
<dbReference type="AlphaFoldDB" id="A0A398B2H6"/>
<dbReference type="Pfam" id="PF01928">
    <property type="entry name" value="CYTH"/>
    <property type="match status" value="1"/>
</dbReference>
<sequence length="192" mass="22372">MDQHIEIEFKNLLSKEAFEKLVHHFQITPDSFITQQNHYFDTKDFDLKKQYSALRIREKNEAYELTLKQPAKEGLLESNQALSKQEAEAFLQDGLFPEGPIQALIIQAKLNPSDFICFGSLRTDRAELPFQDGLLVVDHSFYAGKEDYELEYEVQNAESGEKVFRELLETLQIPLRETENKVKRFYEATFGE</sequence>
<gene>
    <name evidence="2" type="ORF">D1953_15880</name>
</gene>
<dbReference type="Proteomes" id="UP000266016">
    <property type="component" value="Unassembled WGS sequence"/>
</dbReference>
<dbReference type="InterPro" id="IPR023577">
    <property type="entry name" value="CYTH_domain"/>
</dbReference>
<dbReference type="InterPro" id="IPR033469">
    <property type="entry name" value="CYTH-like_dom_sf"/>
</dbReference>
<dbReference type="SMART" id="SM01118">
    <property type="entry name" value="CYTH"/>
    <property type="match status" value="1"/>
</dbReference>
<reference evidence="2 3" key="1">
    <citation type="submission" date="2018-08" db="EMBL/GenBank/DDBJ databases">
        <title>Bacillus jemisoniae sp. nov., Bacillus chryseoplanitiae sp. nov., Bacillus resnikiae sp. nov., and Bacillus frankliniae sp. nov., isolated from Viking spacecraft and associated surfaces.</title>
        <authorList>
            <person name="Seuylemezian A."/>
            <person name="Vaishampayan P."/>
        </authorList>
    </citation>
    <scope>NUCLEOTIDE SEQUENCE [LARGE SCALE GENOMIC DNA]</scope>
    <source>
        <strain evidence="2 3">MA001</strain>
    </source>
</reference>
<dbReference type="InterPro" id="IPR009195">
    <property type="entry name" value="Uncharacterised_YjbK"/>
</dbReference>
<evidence type="ECO:0000259" key="1">
    <source>
        <dbReference type="PROSITE" id="PS51707"/>
    </source>
</evidence>
<comment type="caution">
    <text evidence="2">The sequence shown here is derived from an EMBL/GenBank/DDBJ whole genome shotgun (WGS) entry which is preliminary data.</text>
</comment>
<dbReference type="RefSeq" id="WP_119118162.1">
    <property type="nucleotide sequence ID" value="NZ_QWVS01000033.1"/>
</dbReference>
<evidence type="ECO:0000313" key="3">
    <source>
        <dbReference type="Proteomes" id="UP000266016"/>
    </source>
</evidence>
<name>A0A398B2H6_9BACI</name>